<reference evidence="1" key="1">
    <citation type="journal article" date="2015" name="Nature">
        <title>Complex archaea that bridge the gap between prokaryotes and eukaryotes.</title>
        <authorList>
            <person name="Spang A."/>
            <person name="Saw J.H."/>
            <person name="Jorgensen S.L."/>
            <person name="Zaremba-Niedzwiedzka K."/>
            <person name="Martijn J."/>
            <person name="Lind A.E."/>
            <person name="van Eijk R."/>
            <person name="Schleper C."/>
            <person name="Guy L."/>
            <person name="Ettema T.J."/>
        </authorList>
    </citation>
    <scope>NUCLEOTIDE SEQUENCE</scope>
</reference>
<protein>
    <submittedName>
        <fullName evidence="1">Uncharacterized protein</fullName>
    </submittedName>
</protein>
<evidence type="ECO:0000313" key="1">
    <source>
        <dbReference type="EMBL" id="KKM63520.1"/>
    </source>
</evidence>
<accession>A0A0F9LGW4</accession>
<sequence length="107" mass="12484">MLLQSLNDPNFHMVAGCWVHNSIHPKQEKAFQELDAAVFSGDALDHADFRARFSYFLERWRGAIVGKIAQVDKARKEVIRNERRRRKASRTRATRNSIVGGWAFDWR</sequence>
<comment type="caution">
    <text evidence="1">The sequence shown here is derived from an EMBL/GenBank/DDBJ whole genome shotgun (WGS) entry which is preliminary data.</text>
</comment>
<dbReference type="AlphaFoldDB" id="A0A0F9LGW4"/>
<proteinExistence type="predicted"/>
<name>A0A0F9LGW4_9ZZZZ</name>
<gene>
    <name evidence="1" type="ORF">LCGC14_1510640</name>
</gene>
<dbReference type="EMBL" id="LAZR01011083">
    <property type="protein sequence ID" value="KKM63520.1"/>
    <property type="molecule type" value="Genomic_DNA"/>
</dbReference>
<organism evidence="1">
    <name type="scientific">marine sediment metagenome</name>
    <dbReference type="NCBI Taxonomy" id="412755"/>
    <lineage>
        <taxon>unclassified sequences</taxon>
        <taxon>metagenomes</taxon>
        <taxon>ecological metagenomes</taxon>
    </lineage>
</organism>